<dbReference type="RefSeq" id="WP_094250425.1">
    <property type="nucleotide sequence ID" value="NZ_JBHLXL010000001.1"/>
</dbReference>
<evidence type="ECO:0008006" key="3">
    <source>
        <dbReference type="Google" id="ProtNLM"/>
    </source>
</evidence>
<sequence length="143" mass="17124">MGQMELIDRTLSKRAKREVMRLMRSYGTLEAIIKSMSVDLPEQSMTVNYNPSEAQRSNQFNSGVENIVVMRDSLLQKKIQKEKLDIIYESVHDDQRKMWDLRFIQDYTDEQTMIQMNLTTNRKKYFKEKYELMGMIADAFYLW</sequence>
<evidence type="ECO:0000313" key="2">
    <source>
        <dbReference type="Proteomes" id="UP000215059"/>
    </source>
</evidence>
<dbReference type="OrthoDB" id="2991026at2"/>
<proteinExistence type="predicted"/>
<reference evidence="1 2" key="1">
    <citation type="submission" date="2017-07" db="EMBL/GenBank/DDBJ databases">
        <title>Fictibacillus sp. nov. GDSW-R2A3 Genome sequencing and assembly.</title>
        <authorList>
            <person name="Mayilraj S."/>
        </authorList>
    </citation>
    <scope>NUCLEOTIDE SEQUENCE [LARGE SCALE GENOMIC DNA]</scope>
    <source>
        <strain evidence="1 2">GDSW-R2A3</strain>
    </source>
</reference>
<name>A0A235FBZ4_9BACL</name>
<gene>
    <name evidence="1" type="ORF">CGZ90_00750</name>
</gene>
<comment type="caution">
    <text evidence="1">The sequence shown here is derived from an EMBL/GenBank/DDBJ whole genome shotgun (WGS) entry which is preliminary data.</text>
</comment>
<protein>
    <recommendedName>
        <fullName evidence="3">ArpU family transcriptional regulator</fullName>
    </recommendedName>
</protein>
<organism evidence="1 2">
    <name type="scientific">Fictibacillus aquaticus</name>
    <dbReference type="NCBI Taxonomy" id="2021314"/>
    <lineage>
        <taxon>Bacteria</taxon>
        <taxon>Bacillati</taxon>
        <taxon>Bacillota</taxon>
        <taxon>Bacilli</taxon>
        <taxon>Bacillales</taxon>
        <taxon>Fictibacillaceae</taxon>
        <taxon>Fictibacillus</taxon>
    </lineage>
</organism>
<dbReference type="AlphaFoldDB" id="A0A235FBZ4"/>
<accession>A0A235FBZ4</accession>
<dbReference type="EMBL" id="NOII01000001">
    <property type="protein sequence ID" value="OYD58463.1"/>
    <property type="molecule type" value="Genomic_DNA"/>
</dbReference>
<keyword evidence="2" id="KW-1185">Reference proteome</keyword>
<dbReference type="Proteomes" id="UP000215059">
    <property type="component" value="Unassembled WGS sequence"/>
</dbReference>
<evidence type="ECO:0000313" key="1">
    <source>
        <dbReference type="EMBL" id="OYD58463.1"/>
    </source>
</evidence>